<dbReference type="RefSeq" id="WP_191987256.1">
    <property type="nucleotide sequence ID" value="NZ_JBHTOH010000038.1"/>
</dbReference>
<comment type="similarity">
    <text evidence="1 13 14">Belongs to the ATPase B chain family.</text>
</comment>
<dbReference type="Gene3D" id="6.10.250.1580">
    <property type="match status" value="1"/>
</dbReference>
<keyword evidence="6 13" id="KW-0375">Hydrogen ion transport</keyword>
<dbReference type="PANTHER" id="PTHR33445:SF1">
    <property type="entry name" value="ATP SYNTHASE SUBUNIT B"/>
    <property type="match status" value="1"/>
</dbReference>
<proteinExistence type="inferred from homology"/>
<keyword evidence="4 13" id="KW-0138">CF(0)</keyword>
<dbReference type="InterPro" id="IPR002146">
    <property type="entry name" value="ATP_synth_b/b'su_bac/chlpt"/>
</dbReference>
<evidence type="ECO:0000256" key="3">
    <source>
        <dbReference type="ARBA" id="ARBA00022475"/>
    </source>
</evidence>
<evidence type="ECO:0000256" key="6">
    <source>
        <dbReference type="ARBA" id="ARBA00022781"/>
    </source>
</evidence>
<reference evidence="17" key="1">
    <citation type="journal article" date="2019" name="Int. J. Syst. Evol. Microbiol.">
        <title>The Global Catalogue of Microorganisms (GCM) 10K type strain sequencing project: providing services to taxonomists for standard genome sequencing and annotation.</title>
        <authorList>
            <consortium name="The Broad Institute Genomics Platform"/>
            <consortium name="The Broad Institute Genome Sequencing Center for Infectious Disease"/>
            <person name="Wu L."/>
            <person name="Ma J."/>
        </authorList>
    </citation>
    <scope>NUCLEOTIDE SEQUENCE [LARGE SCALE GENOMIC DNA]</scope>
    <source>
        <strain evidence="17">CCM 8937</strain>
    </source>
</reference>
<accession>A0ABW4BPF8</accession>
<evidence type="ECO:0000256" key="2">
    <source>
        <dbReference type="ARBA" id="ARBA00022448"/>
    </source>
</evidence>
<name>A0ABW4BPF8_9LACO</name>
<dbReference type="InterPro" id="IPR028987">
    <property type="entry name" value="ATP_synth_B-like_membr_sf"/>
</dbReference>
<comment type="subcellular location">
    <subcellularLocation>
        <location evidence="13">Cell membrane</location>
        <topology evidence="13">Single-pass membrane protein</topology>
    </subcellularLocation>
    <subcellularLocation>
        <location evidence="12">Endomembrane system</location>
        <topology evidence="12">Single-pass membrane protein</topology>
    </subcellularLocation>
</comment>
<comment type="caution">
    <text evidence="16">The sequence shown here is derived from an EMBL/GenBank/DDBJ whole genome shotgun (WGS) entry which is preliminary data.</text>
</comment>
<dbReference type="HAMAP" id="MF_01398">
    <property type="entry name" value="ATP_synth_b_bprime"/>
    <property type="match status" value="1"/>
</dbReference>
<feature type="transmembrane region" description="Helical" evidence="13">
    <location>
        <begin position="16"/>
        <end position="35"/>
    </location>
</feature>
<dbReference type="CDD" id="cd06503">
    <property type="entry name" value="ATP-synt_Fo_b"/>
    <property type="match status" value="1"/>
</dbReference>
<dbReference type="InterPro" id="IPR005864">
    <property type="entry name" value="ATP_synth_F0_bsu_bac"/>
</dbReference>
<evidence type="ECO:0000256" key="4">
    <source>
        <dbReference type="ARBA" id="ARBA00022547"/>
    </source>
</evidence>
<keyword evidence="17" id="KW-1185">Reference proteome</keyword>
<evidence type="ECO:0000256" key="8">
    <source>
        <dbReference type="ARBA" id="ARBA00023065"/>
    </source>
</evidence>
<organism evidence="16 17">
    <name type="scientific">Lapidilactobacillus gannanensis</name>
    <dbReference type="NCBI Taxonomy" id="2486002"/>
    <lineage>
        <taxon>Bacteria</taxon>
        <taxon>Bacillati</taxon>
        <taxon>Bacillota</taxon>
        <taxon>Bacilli</taxon>
        <taxon>Lactobacillales</taxon>
        <taxon>Lactobacillaceae</taxon>
        <taxon>Lapidilactobacillus</taxon>
    </lineage>
</organism>
<keyword evidence="10 13" id="KW-0066">ATP synthesis</keyword>
<feature type="compositionally biased region" description="Basic and acidic residues" evidence="15">
    <location>
        <begin position="52"/>
        <end position="63"/>
    </location>
</feature>
<keyword evidence="9 13" id="KW-0472">Membrane</keyword>
<evidence type="ECO:0000256" key="7">
    <source>
        <dbReference type="ARBA" id="ARBA00022989"/>
    </source>
</evidence>
<keyword evidence="2 13" id="KW-0813">Transport</keyword>
<evidence type="ECO:0000256" key="10">
    <source>
        <dbReference type="ARBA" id="ARBA00023310"/>
    </source>
</evidence>
<comment type="function">
    <text evidence="13">Component of the F(0) channel, it forms part of the peripheral stalk, linking F(1) to F(0).</text>
</comment>
<evidence type="ECO:0000256" key="12">
    <source>
        <dbReference type="ARBA" id="ARBA00037847"/>
    </source>
</evidence>
<dbReference type="NCBIfam" id="TIGR01144">
    <property type="entry name" value="ATP_synt_b"/>
    <property type="match status" value="1"/>
</dbReference>
<gene>
    <name evidence="13 16" type="primary">atpF</name>
    <name evidence="16" type="ORF">ACFQ4R_06880</name>
</gene>
<dbReference type="Pfam" id="PF00430">
    <property type="entry name" value="ATP-synt_B"/>
    <property type="match status" value="1"/>
</dbReference>
<keyword evidence="7 13" id="KW-1133">Transmembrane helix</keyword>
<sequence length="172" mass="18728">MANGLVIAANASLGDSIFLIVTFILLMWLVKHFAWGPVTKMMDKRAQKISDDLDGAAESRSKAEQMAAQRQSELKNSKSEAIQIVNTAKENGEKSRQEIVTAAQTEAAQLKSKAKVEAEQVKTDALNGAREDVGQIAVNIAEALIKKDLNADDQKELIDAYIKGLTNADETR</sequence>
<evidence type="ECO:0000256" key="9">
    <source>
        <dbReference type="ARBA" id="ARBA00023136"/>
    </source>
</evidence>
<evidence type="ECO:0000256" key="13">
    <source>
        <dbReference type="HAMAP-Rule" id="MF_01398"/>
    </source>
</evidence>
<evidence type="ECO:0000313" key="17">
    <source>
        <dbReference type="Proteomes" id="UP001597191"/>
    </source>
</evidence>
<keyword evidence="3 13" id="KW-1003">Cell membrane</keyword>
<comment type="function">
    <text evidence="11 13">F(1)F(0) ATP synthase produces ATP from ADP in the presence of a proton or sodium gradient. F-type ATPases consist of two structural domains, F(1) containing the extramembraneous catalytic core and F(0) containing the membrane proton channel, linked together by a central stalk and a peripheral stalk. During catalysis, ATP synthesis in the catalytic domain of F(1) is coupled via a rotary mechanism of the central stalk subunits to proton translocation.</text>
</comment>
<keyword evidence="8 13" id="KW-0406">Ion transport</keyword>
<dbReference type="SUPFAM" id="SSF81573">
    <property type="entry name" value="F1F0 ATP synthase subunit B, membrane domain"/>
    <property type="match status" value="1"/>
</dbReference>
<evidence type="ECO:0000313" key="16">
    <source>
        <dbReference type="EMBL" id="MFD1411322.1"/>
    </source>
</evidence>
<dbReference type="Proteomes" id="UP001597191">
    <property type="component" value="Unassembled WGS sequence"/>
</dbReference>
<evidence type="ECO:0000256" key="14">
    <source>
        <dbReference type="RuleBase" id="RU003848"/>
    </source>
</evidence>
<evidence type="ECO:0000256" key="5">
    <source>
        <dbReference type="ARBA" id="ARBA00022692"/>
    </source>
</evidence>
<dbReference type="EMBL" id="JBHTOH010000038">
    <property type="protein sequence ID" value="MFD1411322.1"/>
    <property type="molecule type" value="Genomic_DNA"/>
</dbReference>
<keyword evidence="5 13" id="KW-0812">Transmembrane</keyword>
<dbReference type="PANTHER" id="PTHR33445">
    <property type="entry name" value="ATP SYNTHASE SUBUNIT B', CHLOROPLASTIC"/>
    <property type="match status" value="1"/>
</dbReference>
<evidence type="ECO:0000256" key="1">
    <source>
        <dbReference type="ARBA" id="ARBA00005513"/>
    </source>
</evidence>
<protein>
    <recommendedName>
        <fullName evidence="13">ATP synthase subunit b</fullName>
    </recommendedName>
    <alternativeName>
        <fullName evidence="13">ATP synthase F(0) sector subunit b</fullName>
    </alternativeName>
    <alternativeName>
        <fullName evidence="13">ATPase subunit I</fullName>
    </alternativeName>
    <alternativeName>
        <fullName evidence="13">F-type ATPase subunit b</fullName>
        <shortName evidence="13">F-ATPase subunit b</shortName>
    </alternativeName>
</protein>
<dbReference type="InterPro" id="IPR050059">
    <property type="entry name" value="ATP_synthase_B_chain"/>
</dbReference>
<comment type="subunit">
    <text evidence="13">F-type ATPases have 2 components, F(1) - the catalytic core - and F(0) - the membrane proton channel. F(1) has five subunits: alpha(3), beta(3), gamma(1), delta(1), epsilon(1). F(0) has three main subunits: a(1), b(2) and c(10-14). The alpha and beta chains form an alternating ring which encloses part of the gamma chain. F(1) is attached to F(0) by a central stalk formed by the gamma and epsilon chains, while a peripheral stalk is formed by the delta and b chains.</text>
</comment>
<evidence type="ECO:0000256" key="15">
    <source>
        <dbReference type="SAM" id="MobiDB-lite"/>
    </source>
</evidence>
<feature type="region of interest" description="Disordered" evidence="15">
    <location>
        <begin position="52"/>
        <end position="80"/>
    </location>
</feature>
<evidence type="ECO:0000256" key="11">
    <source>
        <dbReference type="ARBA" id="ARBA00025198"/>
    </source>
</evidence>